<evidence type="ECO:0000256" key="3">
    <source>
        <dbReference type="ARBA" id="ARBA00023014"/>
    </source>
</evidence>
<evidence type="ECO:0000256" key="4">
    <source>
        <dbReference type="ARBA" id="ARBA00023239"/>
    </source>
</evidence>
<dbReference type="PANTHER" id="PTHR43822">
    <property type="entry name" value="HOMOACONITASE, MITOCHONDRIAL-RELATED"/>
    <property type="match status" value="1"/>
</dbReference>
<feature type="domain" description="Aconitase/3-isopropylmalate dehydratase large subunit alpha/beta/alpha" evidence="5">
    <location>
        <begin position="2"/>
        <end position="97"/>
    </location>
</feature>
<dbReference type="SUPFAM" id="SSF53732">
    <property type="entry name" value="Aconitase iron-sulfur domain"/>
    <property type="match status" value="1"/>
</dbReference>
<protein>
    <submittedName>
        <fullName evidence="6">Mitochondrial</fullName>
    </submittedName>
</protein>
<organism evidence="6 7">
    <name type="scientific">Lasallia pustulata</name>
    <dbReference type="NCBI Taxonomy" id="136370"/>
    <lineage>
        <taxon>Eukaryota</taxon>
        <taxon>Fungi</taxon>
        <taxon>Dikarya</taxon>
        <taxon>Ascomycota</taxon>
        <taxon>Pezizomycotina</taxon>
        <taxon>Lecanoromycetes</taxon>
        <taxon>OSLEUM clade</taxon>
        <taxon>Umbilicariomycetidae</taxon>
        <taxon>Umbilicariales</taxon>
        <taxon>Umbilicariaceae</taxon>
        <taxon>Lasallia</taxon>
    </lineage>
</organism>
<keyword evidence="1" id="KW-0479">Metal-binding</keyword>
<dbReference type="Proteomes" id="UP000192927">
    <property type="component" value="Unassembled WGS sequence"/>
</dbReference>
<name>A0A1W5CZJ8_9LECA</name>
<dbReference type="GO" id="GO:0043436">
    <property type="term" value="P:oxoacid metabolic process"/>
    <property type="evidence" value="ECO:0007669"/>
    <property type="project" value="UniProtKB-ARBA"/>
</dbReference>
<dbReference type="Pfam" id="PF00330">
    <property type="entry name" value="Aconitase"/>
    <property type="match status" value="1"/>
</dbReference>
<sequence>MTHDNSWPVALKFMSIGASKIYDKNQTVMTLDHDVQNKSESSLKKYRQIEEFAKKQGVDLYPAGRGIGHQIMVEEGYAWPGTLAVASDSHTNMYGGIRLSRYASCEDRRGKHLGDRTDMVAGSTHRQGYFYGHSANGCHRKGCYCSYMRTLH</sequence>
<dbReference type="InterPro" id="IPR001030">
    <property type="entry name" value="Acoase/IPM_deHydtase_lsu_aba"/>
</dbReference>
<keyword evidence="7" id="KW-1185">Reference proteome</keyword>
<evidence type="ECO:0000259" key="5">
    <source>
        <dbReference type="Pfam" id="PF00330"/>
    </source>
</evidence>
<dbReference type="GO" id="GO:0016829">
    <property type="term" value="F:lyase activity"/>
    <property type="evidence" value="ECO:0007669"/>
    <property type="project" value="UniProtKB-KW"/>
</dbReference>
<keyword evidence="2" id="KW-0408">Iron</keyword>
<accession>A0A1W5CZJ8</accession>
<evidence type="ECO:0000313" key="6">
    <source>
        <dbReference type="EMBL" id="SLM36308.1"/>
    </source>
</evidence>
<dbReference type="InterPro" id="IPR036008">
    <property type="entry name" value="Aconitase_4Fe-4S_dom"/>
</dbReference>
<dbReference type="AlphaFoldDB" id="A0A1W5CZJ8"/>
<keyword evidence="3" id="KW-0411">Iron-sulfur</keyword>
<dbReference type="InterPro" id="IPR050067">
    <property type="entry name" value="IPM_dehydratase_rel_enz"/>
</dbReference>
<dbReference type="Gene3D" id="3.30.499.10">
    <property type="entry name" value="Aconitase, domain 3"/>
    <property type="match status" value="1"/>
</dbReference>
<dbReference type="EMBL" id="FWEW01001042">
    <property type="protein sequence ID" value="SLM36308.1"/>
    <property type="molecule type" value="Genomic_DNA"/>
</dbReference>
<dbReference type="PANTHER" id="PTHR43822:SF2">
    <property type="entry name" value="HOMOACONITASE, MITOCHONDRIAL"/>
    <property type="match status" value="1"/>
</dbReference>
<keyword evidence="4" id="KW-0456">Lyase</keyword>
<evidence type="ECO:0000256" key="2">
    <source>
        <dbReference type="ARBA" id="ARBA00023004"/>
    </source>
</evidence>
<dbReference type="InterPro" id="IPR015931">
    <property type="entry name" value="Acnase/IPM_dHydase_lsu_aba_1/3"/>
</dbReference>
<dbReference type="GO" id="GO:0046872">
    <property type="term" value="F:metal ion binding"/>
    <property type="evidence" value="ECO:0007669"/>
    <property type="project" value="UniProtKB-KW"/>
</dbReference>
<proteinExistence type="predicted"/>
<reference evidence="7" key="1">
    <citation type="submission" date="2017-03" db="EMBL/GenBank/DDBJ databases">
        <authorList>
            <person name="Sharma R."/>
            <person name="Thines M."/>
        </authorList>
    </citation>
    <scope>NUCLEOTIDE SEQUENCE [LARGE SCALE GENOMIC DNA]</scope>
</reference>
<evidence type="ECO:0000313" key="7">
    <source>
        <dbReference type="Proteomes" id="UP000192927"/>
    </source>
</evidence>
<evidence type="ECO:0000256" key="1">
    <source>
        <dbReference type="ARBA" id="ARBA00022723"/>
    </source>
</evidence>
<dbReference type="GO" id="GO:0051536">
    <property type="term" value="F:iron-sulfur cluster binding"/>
    <property type="evidence" value="ECO:0007669"/>
    <property type="project" value="UniProtKB-KW"/>
</dbReference>